<dbReference type="Proteomes" id="UP000245956">
    <property type="component" value="Unassembled WGS sequence"/>
</dbReference>
<dbReference type="GO" id="GO:0005975">
    <property type="term" value="P:carbohydrate metabolic process"/>
    <property type="evidence" value="ECO:0007669"/>
    <property type="project" value="InterPro"/>
</dbReference>
<dbReference type="InterPro" id="IPR011330">
    <property type="entry name" value="Glyco_hydro/deAcase_b/a-brl"/>
</dbReference>
<evidence type="ECO:0000256" key="4">
    <source>
        <dbReference type="ARBA" id="ARBA00022729"/>
    </source>
</evidence>
<dbReference type="Gene3D" id="3.30.60.10">
    <property type="entry name" value="Endochitinase-like"/>
    <property type="match status" value="1"/>
</dbReference>
<keyword evidence="2 8" id="KW-0147">Chitin-binding</keyword>
<sequence>MRCYIVACAVAATLAGLGATHPTHQGRFPIPNLMTGLRNNPHGQSVHLESALERRRNEQDMSPAWTPNPARAATPNPRWNYMERRQTVSRCGADFGGAICDPGYCCSSAGWCGLGYLYCSAPSCQINYGPGCDANTRPCGSDTTNVSRPQLGSVPYGVAIYHCEVYGDIALTYDDGPWDYTSDLLDLLKNHSAKATFFVTGNNLGKGQINDPSLPWPGIIRRMIAEGHQVASHTWAHQRLTDLTPDQVRDQMLFNEVAFNDILGYFPTYMRPPYSASNAQVDSILGDLGYHVTYFNLDTEGYLHDDPNTIQQSKDIWDGAVEGANTATTKWLQIEHDPVWQSVYNLTGYMLESLFRNGFRSVTVGECLGDPSGNWYRTGTSGPSTCPSTTSGAPTPTPTVGLPSTDGRCGVNFNGTTCVNQGPDRCCSPGGWCVRHRERDFKHVVKPVLELNIGIVTDDNNQHHAHGHAHCRPAQHQWPLRHQLQWHDVRQSRLG</sequence>
<evidence type="ECO:0000256" key="5">
    <source>
        <dbReference type="ARBA" id="ARBA00022801"/>
    </source>
</evidence>
<organism evidence="13 14">
    <name type="scientific">Purpureocillium lilacinum</name>
    <name type="common">Paecilomyces lilacinus</name>
    <dbReference type="NCBI Taxonomy" id="33203"/>
    <lineage>
        <taxon>Eukaryota</taxon>
        <taxon>Fungi</taxon>
        <taxon>Dikarya</taxon>
        <taxon>Ascomycota</taxon>
        <taxon>Pezizomycotina</taxon>
        <taxon>Sordariomycetes</taxon>
        <taxon>Hypocreomycetidae</taxon>
        <taxon>Hypocreales</taxon>
        <taxon>Ophiocordycipitaceae</taxon>
        <taxon>Purpureocillium</taxon>
    </lineage>
</organism>
<evidence type="ECO:0000256" key="7">
    <source>
        <dbReference type="ARBA" id="ARBA00023285"/>
    </source>
</evidence>
<keyword evidence="8" id="KW-1015">Disulfide bond</keyword>
<comment type="caution">
    <text evidence="13">The sequence shown here is derived from an EMBL/GenBank/DDBJ whole genome shotgun (WGS) entry which is preliminary data.</text>
</comment>
<dbReference type="GO" id="GO:0016810">
    <property type="term" value="F:hydrolase activity, acting on carbon-nitrogen (but not peptide) bonds"/>
    <property type="evidence" value="ECO:0007669"/>
    <property type="project" value="InterPro"/>
</dbReference>
<comment type="caution">
    <text evidence="8">Lacks conserved residue(s) required for the propagation of feature annotation.</text>
</comment>
<feature type="disulfide bond" evidence="8">
    <location>
        <begin position="91"/>
        <end position="106"/>
    </location>
</feature>
<dbReference type="SUPFAM" id="SSF88713">
    <property type="entry name" value="Glycoside hydrolase/deacetylase"/>
    <property type="match status" value="1"/>
</dbReference>
<dbReference type="Pfam" id="PF00187">
    <property type="entry name" value="Chitin_bind_1"/>
    <property type="match status" value="1"/>
</dbReference>
<dbReference type="GO" id="GO:0046872">
    <property type="term" value="F:metal ion binding"/>
    <property type="evidence" value="ECO:0007669"/>
    <property type="project" value="UniProtKB-KW"/>
</dbReference>
<dbReference type="GO" id="GO:0008061">
    <property type="term" value="F:chitin binding"/>
    <property type="evidence" value="ECO:0007669"/>
    <property type="project" value="UniProtKB-UniRule"/>
</dbReference>
<keyword evidence="4 10" id="KW-0732">Signal</keyword>
<evidence type="ECO:0000259" key="11">
    <source>
        <dbReference type="PROSITE" id="PS50941"/>
    </source>
</evidence>
<dbReference type="PANTHER" id="PTHR46471">
    <property type="entry name" value="CHITIN DEACETYLASE"/>
    <property type="match status" value="1"/>
</dbReference>
<keyword evidence="7" id="KW-0170">Cobalt</keyword>
<dbReference type="EMBL" id="LCWV01000003">
    <property type="protein sequence ID" value="PWI74175.1"/>
    <property type="molecule type" value="Genomic_DNA"/>
</dbReference>
<keyword evidence="5" id="KW-0378">Hydrolase</keyword>
<dbReference type="CDD" id="cd10951">
    <property type="entry name" value="CE4_ClCDA_like"/>
    <property type="match status" value="1"/>
</dbReference>
<dbReference type="SMART" id="SM00270">
    <property type="entry name" value="ChtBD1"/>
    <property type="match status" value="2"/>
</dbReference>
<dbReference type="AlphaFoldDB" id="A0A2U3EI22"/>
<proteinExistence type="predicted"/>
<evidence type="ECO:0000256" key="2">
    <source>
        <dbReference type="ARBA" id="ARBA00022669"/>
    </source>
</evidence>
<evidence type="ECO:0000256" key="10">
    <source>
        <dbReference type="SAM" id="SignalP"/>
    </source>
</evidence>
<evidence type="ECO:0000313" key="14">
    <source>
        <dbReference type="Proteomes" id="UP000245956"/>
    </source>
</evidence>
<feature type="chain" id="PRO_5015426916" description="Polysaccharide deacetylase" evidence="10">
    <location>
        <begin position="20"/>
        <end position="495"/>
    </location>
</feature>
<feature type="compositionally biased region" description="Low complexity" evidence="9">
    <location>
        <begin position="63"/>
        <end position="76"/>
    </location>
</feature>
<dbReference type="InterPro" id="IPR001002">
    <property type="entry name" value="Chitin-bd_1"/>
</dbReference>
<dbReference type="Pfam" id="PF01522">
    <property type="entry name" value="Polysacc_deac_1"/>
    <property type="match status" value="1"/>
</dbReference>
<dbReference type="InterPro" id="IPR036861">
    <property type="entry name" value="Endochitinase-like_sf"/>
</dbReference>
<evidence type="ECO:0000256" key="8">
    <source>
        <dbReference type="PROSITE-ProRule" id="PRU00261"/>
    </source>
</evidence>
<keyword evidence="3" id="KW-0479">Metal-binding</keyword>
<evidence type="ECO:0000313" key="13">
    <source>
        <dbReference type="EMBL" id="PWI74175.1"/>
    </source>
</evidence>
<dbReference type="Gene3D" id="3.20.20.370">
    <property type="entry name" value="Glycoside hydrolase/deacetylase"/>
    <property type="match status" value="1"/>
</dbReference>
<dbReference type="CDD" id="cd00035">
    <property type="entry name" value="ChtBD1"/>
    <property type="match status" value="1"/>
</dbReference>
<feature type="signal peptide" evidence="10">
    <location>
        <begin position="1"/>
        <end position="19"/>
    </location>
</feature>
<dbReference type="PANTHER" id="PTHR46471:SF2">
    <property type="entry name" value="CHITIN DEACETYLASE-RELATED"/>
    <property type="match status" value="1"/>
</dbReference>
<accession>A0A2U3EI22</accession>
<evidence type="ECO:0000259" key="12">
    <source>
        <dbReference type="PROSITE" id="PS51677"/>
    </source>
</evidence>
<feature type="domain" description="NodB homology" evidence="12">
    <location>
        <begin position="167"/>
        <end position="362"/>
    </location>
</feature>
<comment type="cofactor">
    <cofactor evidence="1">
        <name>Co(2+)</name>
        <dbReference type="ChEBI" id="CHEBI:48828"/>
    </cofactor>
</comment>
<protein>
    <recommendedName>
        <fullName evidence="15">Polysaccharide deacetylase</fullName>
    </recommendedName>
</protein>
<gene>
    <name evidence="13" type="ORF">PCL_07489</name>
</gene>
<feature type="domain" description="Chitin-binding type-1" evidence="11">
    <location>
        <begin position="88"/>
        <end position="134"/>
    </location>
</feature>
<evidence type="ECO:0000256" key="6">
    <source>
        <dbReference type="ARBA" id="ARBA00023277"/>
    </source>
</evidence>
<dbReference type="SUPFAM" id="SSF57016">
    <property type="entry name" value="Plant lectins/antimicrobial peptides"/>
    <property type="match status" value="1"/>
</dbReference>
<dbReference type="PROSITE" id="PS00026">
    <property type="entry name" value="CHIT_BIND_I_1"/>
    <property type="match status" value="1"/>
</dbReference>
<feature type="region of interest" description="Disordered" evidence="9">
    <location>
        <begin position="54"/>
        <end position="76"/>
    </location>
</feature>
<evidence type="ECO:0008006" key="15">
    <source>
        <dbReference type="Google" id="ProtNLM"/>
    </source>
</evidence>
<evidence type="ECO:0000256" key="1">
    <source>
        <dbReference type="ARBA" id="ARBA00001941"/>
    </source>
</evidence>
<dbReference type="InterPro" id="IPR018371">
    <property type="entry name" value="Chitin-binding_1_CS"/>
</dbReference>
<name>A0A2U3EI22_PURLI</name>
<reference evidence="13 14" key="1">
    <citation type="journal article" date="2016" name="Front. Microbiol.">
        <title>Genome and transcriptome sequences reveal the specific parasitism of the nematophagous Purpureocillium lilacinum 36-1.</title>
        <authorList>
            <person name="Xie J."/>
            <person name="Li S."/>
            <person name="Mo C."/>
            <person name="Xiao X."/>
            <person name="Peng D."/>
            <person name="Wang G."/>
            <person name="Xiao Y."/>
        </authorList>
    </citation>
    <scope>NUCLEOTIDE SEQUENCE [LARGE SCALE GENOMIC DNA]</scope>
    <source>
        <strain evidence="13 14">36-1</strain>
    </source>
</reference>
<evidence type="ECO:0000256" key="3">
    <source>
        <dbReference type="ARBA" id="ARBA00022723"/>
    </source>
</evidence>
<feature type="disulfide bond" evidence="8">
    <location>
        <begin position="105"/>
        <end position="119"/>
    </location>
</feature>
<dbReference type="PROSITE" id="PS50941">
    <property type="entry name" value="CHIT_BIND_I_2"/>
    <property type="match status" value="1"/>
</dbReference>
<dbReference type="InterPro" id="IPR002509">
    <property type="entry name" value="NODB_dom"/>
</dbReference>
<evidence type="ECO:0000256" key="9">
    <source>
        <dbReference type="SAM" id="MobiDB-lite"/>
    </source>
</evidence>
<feature type="disulfide bond" evidence="8">
    <location>
        <begin position="100"/>
        <end position="112"/>
    </location>
</feature>
<keyword evidence="6" id="KW-0119">Carbohydrate metabolism</keyword>
<dbReference type="PROSITE" id="PS51677">
    <property type="entry name" value="NODB"/>
    <property type="match status" value="1"/>
</dbReference>